<feature type="domain" description="NAD-dependent epimerase/dehydratase" evidence="1">
    <location>
        <begin position="13"/>
        <end position="221"/>
    </location>
</feature>
<dbReference type="InterPro" id="IPR001509">
    <property type="entry name" value="Epimerase_deHydtase"/>
</dbReference>
<sequence length="344" mass="36654">MSSSIRQPSDMLVTVFGGSGFVGRHVVRALARRGYRIRVAVRRPDLAFHLQPLGNVGQIHAVQANLRNRPSVVRAIAGADIVVNLVGIMHQGGRQRFDAVHGFGARAVAEAASAAGVERLVHMSALGVSADSGSAYARSKANAEAAVRDAFPGAVILRPSVMFGPEDQFFNRFAQLATFMPVLPLVGAETRMQPVFVGDVAAAVVKAIEGAATPGATYELGGPETLTVREAVKFTLDAIRRRRPVVGLPFSLARLQGLVLEIAHTLSLGLLPDSLRLTRDQVELLRHDNVVSDAAIAERRTLADLGVAASGFDAIVPTYLWRFRQKGQFEPPPQVGSGAHGAEV</sequence>
<protein>
    <submittedName>
        <fullName evidence="2">NADH dehydrogenase</fullName>
    </submittedName>
</protein>
<comment type="caution">
    <text evidence="2">The sequence shown here is derived from an EMBL/GenBank/DDBJ whole genome shotgun (WGS) entry which is preliminary data.</text>
</comment>
<dbReference type="PANTHER" id="PTHR12126:SF11">
    <property type="entry name" value="NADH DEHYDROGENASE [UBIQUINONE] 1 ALPHA SUBCOMPLEX SUBUNIT 9, MITOCHONDRIAL"/>
    <property type="match status" value="1"/>
</dbReference>
<dbReference type="PANTHER" id="PTHR12126">
    <property type="entry name" value="NADH-UBIQUINONE OXIDOREDUCTASE 39 KDA SUBUNIT-RELATED"/>
    <property type="match status" value="1"/>
</dbReference>
<dbReference type="FunFam" id="3.40.50.720:FF:000702">
    <property type="entry name" value="NADH dehydrogenase (Ubiquinone)"/>
    <property type="match status" value="1"/>
</dbReference>
<dbReference type="CDD" id="cd05271">
    <property type="entry name" value="NDUFA9_like_SDR_a"/>
    <property type="match status" value="1"/>
</dbReference>
<dbReference type="RefSeq" id="WP_132009833.1">
    <property type="nucleotide sequence ID" value="NZ_JBHUNN010000002.1"/>
</dbReference>
<dbReference type="OrthoDB" id="9776313at2"/>
<proteinExistence type="predicted"/>
<dbReference type="EMBL" id="SLWL01000015">
    <property type="protein sequence ID" value="TCO10164.1"/>
    <property type="molecule type" value="Genomic_DNA"/>
</dbReference>
<evidence type="ECO:0000313" key="3">
    <source>
        <dbReference type="Proteomes" id="UP000294881"/>
    </source>
</evidence>
<name>A0A4V2RWU1_9HYPH</name>
<keyword evidence="3" id="KW-1185">Reference proteome</keyword>
<gene>
    <name evidence="2" type="ORF">EV666_11537</name>
</gene>
<dbReference type="Gene3D" id="3.40.50.720">
    <property type="entry name" value="NAD(P)-binding Rossmann-like Domain"/>
    <property type="match status" value="1"/>
</dbReference>
<accession>A0A4V2RWU1</accession>
<reference evidence="2 3" key="1">
    <citation type="submission" date="2019-03" db="EMBL/GenBank/DDBJ databases">
        <title>Genomic Encyclopedia of Type Strains, Phase IV (KMG-IV): sequencing the most valuable type-strain genomes for metagenomic binning, comparative biology and taxonomic classification.</title>
        <authorList>
            <person name="Goeker M."/>
        </authorList>
    </citation>
    <scope>NUCLEOTIDE SEQUENCE [LARGE SCALE GENOMIC DNA]</scope>
    <source>
        <strain evidence="2 3">DSM 22958</strain>
    </source>
</reference>
<evidence type="ECO:0000259" key="1">
    <source>
        <dbReference type="Pfam" id="PF01370"/>
    </source>
</evidence>
<dbReference type="InterPro" id="IPR036291">
    <property type="entry name" value="NAD(P)-bd_dom_sf"/>
</dbReference>
<dbReference type="InterPro" id="IPR051207">
    <property type="entry name" value="ComplexI_NDUFA9_subunit"/>
</dbReference>
<dbReference type="Proteomes" id="UP000294881">
    <property type="component" value="Unassembled WGS sequence"/>
</dbReference>
<dbReference type="GO" id="GO:0044877">
    <property type="term" value="F:protein-containing complex binding"/>
    <property type="evidence" value="ECO:0007669"/>
    <property type="project" value="TreeGrafter"/>
</dbReference>
<dbReference type="Pfam" id="PF01370">
    <property type="entry name" value="Epimerase"/>
    <property type="match status" value="1"/>
</dbReference>
<dbReference type="AlphaFoldDB" id="A0A4V2RWU1"/>
<evidence type="ECO:0000313" key="2">
    <source>
        <dbReference type="EMBL" id="TCO10164.1"/>
    </source>
</evidence>
<organism evidence="2 3">
    <name type="scientific">Camelimonas lactis</name>
    <dbReference type="NCBI Taxonomy" id="659006"/>
    <lineage>
        <taxon>Bacteria</taxon>
        <taxon>Pseudomonadati</taxon>
        <taxon>Pseudomonadota</taxon>
        <taxon>Alphaproteobacteria</taxon>
        <taxon>Hyphomicrobiales</taxon>
        <taxon>Chelatococcaceae</taxon>
        <taxon>Camelimonas</taxon>
    </lineage>
</organism>
<dbReference type="SUPFAM" id="SSF51735">
    <property type="entry name" value="NAD(P)-binding Rossmann-fold domains"/>
    <property type="match status" value="1"/>
</dbReference>